<evidence type="ECO:0000256" key="2">
    <source>
        <dbReference type="ARBA" id="ARBA00022692"/>
    </source>
</evidence>
<feature type="compositionally biased region" description="Acidic residues" evidence="5">
    <location>
        <begin position="459"/>
        <end position="468"/>
    </location>
</feature>
<evidence type="ECO:0000313" key="9">
    <source>
        <dbReference type="Proteomes" id="UP000612349"/>
    </source>
</evidence>
<feature type="transmembrane region" description="Helical" evidence="6">
    <location>
        <begin position="81"/>
        <end position="102"/>
    </location>
</feature>
<feature type="domain" description="O-antigen ligase-related" evidence="7">
    <location>
        <begin position="250"/>
        <end position="365"/>
    </location>
</feature>
<name>A0A916Z1X8_9SPHN</name>
<dbReference type="Pfam" id="PF04932">
    <property type="entry name" value="Wzy_C"/>
    <property type="match status" value="1"/>
</dbReference>
<protein>
    <recommendedName>
        <fullName evidence="7">O-antigen ligase-related domain-containing protein</fullName>
    </recommendedName>
</protein>
<dbReference type="OrthoDB" id="7010242at2"/>
<keyword evidence="4 6" id="KW-0472">Membrane</keyword>
<evidence type="ECO:0000259" key="7">
    <source>
        <dbReference type="Pfam" id="PF04932"/>
    </source>
</evidence>
<accession>A0A916Z1X8</accession>
<dbReference type="EMBL" id="BMIP01000004">
    <property type="protein sequence ID" value="GGD72162.1"/>
    <property type="molecule type" value="Genomic_DNA"/>
</dbReference>
<dbReference type="Proteomes" id="UP000612349">
    <property type="component" value="Unassembled WGS sequence"/>
</dbReference>
<gene>
    <name evidence="8" type="ORF">GCM10010990_22050</name>
</gene>
<comment type="subcellular location">
    <subcellularLocation>
        <location evidence="1">Membrane</location>
        <topology evidence="1">Multi-pass membrane protein</topology>
    </subcellularLocation>
</comment>
<feature type="transmembrane region" description="Helical" evidence="6">
    <location>
        <begin position="297"/>
        <end position="320"/>
    </location>
</feature>
<feature type="transmembrane region" description="Helical" evidence="6">
    <location>
        <begin position="250"/>
        <end position="277"/>
    </location>
</feature>
<keyword evidence="9" id="KW-1185">Reference proteome</keyword>
<comment type="caution">
    <text evidence="8">The sequence shown here is derived from an EMBL/GenBank/DDBJ whole genome shotgun (WGS) entry which is preliminary data.</text>
</comment>
<evidence type="ECO:0000256" key="4">
    <source>
        <dbReference type="ARBA" id="ARBA00023136"/>
    </source>
</evidence>
<evidence type="ECO:0000256" key="5">
    <source>
        <dbReference type="SAM" id="MobiDB-lite"/>
    </source>
</evidence>
<evidence type="ECO:0000313" key="8">
    <source>
        <dbReference type="EMBL" id="GGD72162.1"/>
    </source>
</evidence>
<evidence type="ECO:0000256" key="3">
    <source>
        <dbReference type="ARBA" id="ARBA00022989"/>
    </source>
</evidence>
<dbReference type="GO" id="GO:0016020">
    <property type="term" value="C:membrane"/>
    <property type="evidence" value="ECO:0007669"/>
    <property type="project" value="UniProtKB-SubCell"/>
</dbReference>
<reference evidence="8" key="1">
    <citation type="journal article" date="2014" name="Int. J. Syst. Evol. Microbiol.">
        <title>Complete genome sequence of Corynebacterium casei LMG S-19264T (=DSM 44701T), isolated from a smear-ripened cheese.</title>
        <authorList>
            <consortium name="US DOE Joint Genome Institute (JGI-PGF)"/>
            <person name="Walter F."/>
            <person name="Albersmeier A."/>
            <person name="Kalinowski J."/>
            <person name="Ruckert C."/>
        </authorList>
    </citation>
    <scope>NUCLEOTIDE SEQUENCE</scope>
    <source>
        <strain evidence="8">CGMCC 1.15360</strain>
    </source>
</reference>
<dbReference type="InterPro" id="IPR007016">
    <property type="entry name" value="O-antigen_ligase-rel_domated"/>
</dbReference>
<feature type="transmembrane region" description="Helical" evidence="6">
    <location>
        <begin position="369"/>
        <end position="390"/>
    </location>
</feature>
<feature type="transmembrane region" description="Helical" evidence="6">
    <location>
        <begin position="7"/>
        <end position="31"/>
    </location>
</feature>
<feature type="transmembrane region" description="Helical" evidence="6">
    <location>
        <begin position="341"/>
        <end position="363"/>
    </location>
</feature>
<feature type="transmembrane region" description="Helical" evidence="6">
    <location>
        <begin position="221"/>
        <end position="238"/>
    </location>
</feature>
<dbReference type="RefSeq" id="WP_082922399.1">
    <property type="nucleotide sequence ID" value="NZ_BMIP01000004.1"/>
</dbReference>
<keyword evidence="3 6" id="KW-1133">Transmembrane helix</keyword>
<feature type="transmembrane region" description="Helical" evidence="6">
    <location>
        <begin position="134"/>
        <end position="152"/>
    </location>
</feature>
<keyword evidence="2 6" id="KW-0812">Transmembrane</keyword>
<evidence type="ECO:0000256" key="1">
    <source>
        <dbReference type="ARBA" id="ARBA00004141"/>
    </source>
</evidence>
<evidence type="ECO:0000256" key="6">
    <source>
        <dbReference type="SAM" id="Phobius"/>
    </source>
</evidence>
<feature type="transmembrane region" description="Helical" evidence="6">
    <location>
        <begin position="37"/>
        <end position="60"/>
    </location>
</feature>
<organism evidence="8 9">
    <name type="scientific">Croceicoccus mobilis</name>
    <dbReference type="NCBI Taxonomy" id="1703339"/>
    <lineage>
        <taxon>Bacteria</taxon>
        <taxon>Pseudomonadati</taxon>
        <taxon>Pseudomonadota</taxon>
        <taxon>Alphaproteobacteria</taxon>
        <taxon>Sphingomonadales</taxon>
        <taxon>Erythrobacteraceae</taxon>
        <taxon>Croceicoccus</taxon>
    </lineage>
</organism>
<reference evidence="8" key="2">
    <citation type="submission" date="2020-09" db="EMBL/GenBank/DDBJ databases">
        <authorList>
            <person name="Sun Q."/>
            <person name="Zhou Y."/>
        </authorList>
    </citation>
    <scope>NUCLEOTIDE SEQUENCE</scope>
    <source>
        <strain evidence="8">CGMCC 1.15360</strain>
    </source>
</reference>
<feature type="transmembrane region" description="Helical" evidence="6">
    <location>
        <begin position="164"/>
        <end position="182"/>
    </location>
</feature>
<dbReference type="AlphaFoldDB" id="A0A916Z1X8"/>
<sequence length="482" mass="50716">MLTFVGLIQIAIGMVLLLRGSLASMLVFAMISGMFGGSASVIVGGSSIPPVQFALAFIWIRMIIPGSRFGPAVGPAFRENIWLLVFVIYGVAIAYVGPRLFIGDMEVSPLRVSGPTSSLYSTVLLEPSSQNVTAAIYLIGTLMSAVATYVACRYRGGANALVRGAVIVAYVHAFTGILGAVGRGTPVDAVFEVFRNATYSQLEQEANGFARINGLFPEPSAWASFAFSWFVLLAECWYRSIEPKSTGRAAALLLLVLLASTSSSAYVAVGGYAAFFAVRVFIFPQLASHQRIREASLIGLAAVMLLAVALIALPAFAAAIQDIANDALFEKADSESGRQRLFWALQGLEAFQVSFGLGIGPGSFRSSSLITAILGSCGVIGIVSYIAYLITLFQPRRASSWGVSGSLAARLGGAAGTAAILGQIPALVAAPTPVPSGEFAIVAGAALAFRKLRTKNPAESDEEEDEGPDLVPPPFRGGWRRV</sequence>
<proteinExistence type="predicted"/>
<feature type="region of interest" description="Disordered" evidence="5">
    <location>
        <begin position="455"/>
        <end position="482"/>
    </location>
</feature>